<proteinExistence type="predicted"/>
<evidence type="ECO:0000313" key="2">
    <source>
        <dbReference type="Proteomes" id="UP000028545"/>
    </source>
</evidence>
<dbReference type="EMBL" id="JOWA01000105">
    <property type="protein sequence ID" value="KEZ41900.1"/>
    <property type="molecule type" value="Genomic_DNA"/>
</dbReference>
<dbReference type="KEGG" id="sapo:SAPIO_CDS6595"/>
<sequence length="102" mass="10881">MSALAFATPALSASCRRPDNLGSWNYWIEADGVSDIPGICGGLWDNLKQFAACPVGVIAECSDLGNGKLLWQFTVGKGCNSGMVEATWYDATENRFGSIDCP</sequence>
<dbReference type="AlphaFoldDB" id="A0A084G3I8"/>
<accession>A0A084G3I8</accession>
<dbReference type="RefSeq" id="XP_016641699.1">
    <property type="nucleotide sequence ID" value="XM_016788655.1"/>
</dbReference>
<organism evidence="1 2">
    <name type="scientific">Pseudallescheria apiosperma</name>
    <name type="common">Scedosporium apiospermum</name>
    <dbReference type="NCBI Taxonomy" id="563466"/>
    <lineage>
        <taxon>Eukaryota</taxon>
        <taxon>Fungi</taxon>
        <taxon>Dikarya</taxon>
        <taxon>Ascomycota</taxon>
        <taxon>Pezizomycotina</taxon>
        <taxon>Sordariomycetes</taxon>
        <taxon>Hypocreomycetidae</taxon>
        <taxon>Microascales</taxon>
        <taxon>Microascaceae</taxon>
        <taxon>Scedosporium</taxon>
    </lineage>
</organism>
<protein>
    <submittedName>
        <fullName evidence="1">Uncharacterized protein</fullName>
    </submittedName>
</protein>
<evidence type="ECO:0000313" key="1">
    <source>
        <dbReference type="EMBL" id="KEZ41900.1"/>
    </source>
</evidence>
<name>A0A084G3I8_PSEDA</name>
<comment type="caution">
    <text evidence="1">The sequence shown here is derived from an EMBL/GenBank/DDBJ whole genome shotgun (WGS) entry which is preliminary data.</text>
</comment>
<dbReference type="OrthoDB" id="4788795at2759"/>
<dbReference type="Proteomes" id="UP000028545">
    <property type="component" value="Unassembled WGS sequence"/>
</dbReference>
<dbReference type="HOGENOM" id="CLU_135732_1_0_1"/>
<keyword evidence="2" id="KW-1185">Reference proteome</keyword>
<gene>
    <name evidence="1" type="ORF">SAPIO_CDS6595</name>
</gene>
<reference evidence="1 2" key="1">
    <citation type="journal article" date="2014" name="Genome Announc.">
        <title>Draft genome sequence of the pathogenic fungus Scedosporium apiospermum.</title>
        <authorList>
            <person name="Vandeputte P."/>
            <person name="Ghamrawi S."/>
            <person name="Rechenmann M."/>
            <person name="Iltis A."/>
            <person name="Giraud S."/>
            <person name="Fleury M."/>
            <person name="Thornton C."/>
            <person name="Delhaes L."/>
            <person name="Meyer W."/>
            <person name="Papon N."/>
            <person name="Bouchara J.P."/>
        </authorList>
    </citation>
    <scope>NUCLEOTIDE SEQUENCE [LARGE SCALE GENOMIC DNA]</scope>
    <source>
        <strain evidence="1 2">IHEM 14462</strain>
    </source>
</reference>
<dbReference type="GeneID" id="27725667"/>
<dbReference type="OMA" id="HWEVRAS"/>
<dbReference type="VEuPathDB" id="FungiDB:SAPIO_CDS6595"/>